<evidence type="ECO:0000256" key="1">
    <source>
        <dbReference type="SAM" id="MobiDB-lite"/>
    </source>
</evidence>
<organism evidence="2">
    <name type="scientific">Zea mays</name>
    <name type="common">Maize</name>
    <dbReference type="NCBI Taxonomy" id="4577"/>
    <lineage>
        <taxon>Eukaryota</taxon>
        <taxon>Viridiplantae</taxon>
        <taxon>Streptophyta</taxon>
        <taxon>Embryophyta</taxon>
        <taxon>Tracheophyta</taxon>
        <taxon>Spermatophyta</taxon>
        <taxon>Magnoliopsida</taxon>
        <taxon>Liliopsida</taxon>
        <taxon>Poales</taxon>
        <taxon>Poaceae</taxon>
        <taxon>PACMAD clade</taxon>
        <taxon>Panicoideae</taxon>
        <taxon>Andropogonodae</taxon>
        <taxon>Andropogoneae</taxon>
        <taxon>Tripsacinae</taxon>
        <taxon>Zea</taxon>
    </lineage>
</organism>
<name>A0A1D6HQL6_MAIZE</name>
<dbReference type="STRING" id="4577.A0A1D6HQL6"/>
<dbReference type="EMBL" id="CM007650">
    <property type="protein sequence ID" value="ONM50859.1"/>
    <property type="molecule type" value="Genomic_DNA"/>
</dbReference>
<sequence>MVRNLLEHTVGNLDPLLRNRLVKIMAGYRTETSLRNGCIDILKADCVNLLVKYYHEARRGGIHGKHGRGNNMQKSGLTN</sequence>
<protein>
    <submittedName>
        <fullName evidence="2">Vacuolar protein sorting-associated protein 41-like protein</fullName>
    </submittedName>
</protein>
<reference evidence="2" key="1">
    <citation type="submission" date="2015-12" db="EMBL/GenBank/DDBJ databases">
        <title>Update maize B73 reference genome by single molecule sequencing technologies.</title>
        <authorList>
            <consortium name="Maize Genome Sequencing Project"/>
            <person name="Ware D."/>
        </authorList>
    </citation>
    <scope>NUCLEOTIDE SEQUENCE [LARGE SCALE GENOMIC DNA]</scope>
    <source>
        <tissue evidence="2">Seedling</tissue>
    </source>
</reference>
<evidence type="ECO:0000313" key="2">
    <source>
        <dbReference type="EMBL" id="ONM50859.1"/>
    </source>
</evidence>
<dbReference type="InParanoid" id="A0A1D6HQL6"/>
<dbReference type="AlphaFoldDB" id="A0A1D6HQL6"/>
<gene>
    <name evidence="2" type="ORF">ZEAMMB73_Zm00001d018607</name>
</gene>
<feature type="compositionally biased region" description="Polar residues" evidence="1">
    <location>
        <begin position="70"/>
        <end position="79"/>
    </location>
</feature>
<dbReference type="ExpressionAtlas" id="A0A1D6HQL6">
    <property type="expression patterns" value="baseline and differential"/>
</dbReference>
<feature type="region of interest" description="Disordered" evidence="1">
    <location>
        <begin position="60"/>
        <end position="79"/>
    </location>
</feature>
<accession>A0A1D6HQL6</accession>
<proteinExistence type="predicted"/>